<gene>
    <name evidence="1" type="ORF">NOO_LOCUS13949</name>
</gene>
<sequence>VEISKIREFEKGGDGLARTVFVEMRNRKCLAKPIACYRSQQHNGRRWKRGEE</sequence>
<accession>A0A3P7L2A6</accession>
<proteinExistence type="predicted"/>
<protein>
    <submittedName>
        <fullName evidence="1">Uncharacterized protein</fullName>
    </submittedName>
</protein>
<feature type="non-terminal residue" evidence="1">
    <location>
        <position position="1"/>
    </location>
</feature>
<dbReference type="AlphaFoldDB" id="A0A3P7L2A6"/>
<name>A0A3P7L2A6_ONCOC</name>
<reference evidence="1 2" key="1">
    <citation type="submission" date="2018-08" db="EMBL/GenBank/DDBJ databases">
        <authorList>
            <person name="Laetsch R D."/>
            <person name="Stevens L."/>
            <person name="Kumar S."/>
            <person name="Blaxter L. M."/>
        </authorList>
    </citation>
    <scope>NUCLEOTIDE SEQUENCE [LARGE SCALE GENOMIC DNA]</scope>
</reference>
<dbReference type="Proteomes" id="UP000271087">
    <property type="component" value="Unassembled WGS sequence"/>
</dbReference>
<dbReference type="EMBL" id="UYRW01022299">
    <property type="protein sequence ID" value="VDN07770.1"/>
    <property type="molecule type" value="Genomic_DNA"/>
</dbReference>
<evidence type="ECO:0000313" key="2">
    <source>
        <dbReference type="Proteomes" id="UP000271087"/>
    </source>
</evidence>
<organism evidence="1 2">
    <name type="scientific">Onchocerca ochengi</name>
    <name type="common">Filarial nematode worm</name>
    <dbReference type="NCBI Taxonomy" id="42157"/>
    <lineage>
        <taxon>Eukaryota</taxon>
        <taxon>Metazoa</taxon>
        <taxon>Ecdysozoa</taxon>
        <taxon>Nematoda</taxon>
        <taxon>Chromadorea</taxon>
        <taxon>Rhabditida</taxon>
        <taxon>Spirurina</taxon>
        <taxon>Spiruromorpha</taxon>
        <taxon>Filarioidea</taxon>
        <taxon>Onchocercidae</taxon>
        <taxon>Onchocerca</taxon>
    </lineage>
</organism>
<keyword evidence="2" id="KW-1185">Reference proteome</keyword>
<evidence type="ECO:0000313" key="1">
    <source>
        <dbReference type="EMBL" id="VDN07770.1"/>
    </source>
</evidence>